<dbReference type="InterPro" id="IPR029063">
    <property type="entry name" value="SAM-dependent_MTases_sf"/>
</dbReference>
<dbReference type="InterPro" id="IPR013216">
    <property type="entry name" value="Methyltransf_11"/>
</dbReference>
<evidence type="ECO:0000256" key="1">
    <source>
        <dbReference type="SAM" id="Phobius"/>
    </source>
</evidence>
<dbReference type="Gene3D" id="3.40.50.150">
    <property type="entry name" value="Vaccinia Virus protein VP39"/>
    <property type="match status" value="1"/>
</dbReference>
<dbReference type="SUPFAM" id="SSF53335">
    <property type="entry name" value="S-adenosyl-L-methionine-dependent methyltransferases"/>
    <property type="match status" value="1"/>
</dbReference>
<dbReference type="GO" id="GO:0008168">
    <property type="term" value="F:methyltransferase activity"/>
    <property type="evidence" value="ECO:0007669"/>
    <property type="project" value="UniProtKB-KW"/>
</dbReference>
<dbReference type="Pfam" id="PF08241">
    <property type="entry name" value="Methyltransf_11"/>
    <property type="match status" value="1"/>
</dbReference>
<protein>
    <submittedName>
        <fullName evidence="3">Methyltransferase domain-containing protein</fullName>
    </submittedName>
</protein>
<organism evidence="3 4">
    <name type="scientific">Chitinophaga rhizophila</name>
    <dbReference type="NCBI Taxonomy" id="2866212"/>
    <lineage>
        <taxon>Bacteria</taxon>
        <taxon>Pseudomonadati</taxon>
        <taxon>Bacteroidota</taxon>
        <taxon>Chitinophagia</taxon>
        <taxon>Chitinophagales</taxon>
        <taxon>Chitinophagaceae</taxon>
        <taxon>Chitinophaga</taxon>
    </lineage>
</organism>
<dbReference type="EMBL" id="JAICCF010000005">
    <property type="protein sequence ID" value="MBW8687929.1"/>
    <property type="molecule type" value="Genomic_DNA"/>
</dbReference>
<reference evidence="3 4" key="1">
    <citation type="submission" date="2021-08" db="EMBL/GenBank/DDBJ databases">
        <title>The genome sequence of Chitinophaga sp. B61.</title>
        <authorList>
            <person name="Zhang X."/>
        </authorList>
    </citation>
    <scope>NUCLEOTIDE SEQUENCE [LARGE SCALE GENOMIC DNA]</scope>
    <source>
        <strain evidence="3 4">B61</strain>
    </source>
</reference>
<keyword evidence="1" id="KW-0472">Membrane</keyword>
<evidence type="ECO:0000259" key="2">
    <source>
        <dbReference type="Pfam" id="PF08241"/>
    </source>
</evidence>
<keyword evidence="4" id="KW-1185">Reference proteome</keyword>
<keyword evidence="3" id="KW-0808">Transferase</keyword>
<feature type="transmembrane region" description="Helical" evidence="1">
    <location>
        <begin position="21"/>
        <end position="39"/>
    </location>
</feature>
<comment type="caution">
    <text evidence="3">The sequence shown here is derived from an EMBL/GenBank/DDBJ whole genome shotgun (WGS) entry which is preliminary data.</text>
</comment>
<accession>A0ABS7GM26</accession>
<keyword evidence="3" id="KW-0489">Methyltransferase</keyword>
<name>A0ABS7GM26_9BACT</name>
<gene>
    <name evidence="3" type="ORF">K1Y79_26560</name>
</gene>
<dbReference type="GO" id="GO:0032259">
    <property type="term" value="P:methylation"/>
    <property type="evidence" value="ECO:0007669"/>
    <property type="project" value="UniProtKB-KW"/>
</dbReference>
<dbReference type="Proteomes" id="UP000812961">
    <property type="component" value="Unassembled WGS sequence"/>
</dbReference>
<feature type="domain" description="Methyltransferase type 11" evidence="2">
    <location>
        <begin position="125"/>
        <end position="190"/>
    </location>
</feature>
<feature type="transmembrane region" description="Helical" evidence="1">
    <location>
        <begin position="45"/>
        <end position="67"/>
    </location>
</feature>
<keyword evidence="1" id="KW-1133">Transmembrane helix</keyword>
<proteinExistence type="predicted"/>
<dbReference type="RefSeq" id="WP_220253243.1">
    <property type="nucleotide sequence ID" value="NZ_JAICCF010000005.1"/>
</dbReference>
<sequence length="250" mass="28682">MAVIRKPFQGVYNIIRFNWHLYAISALLMVLCIMVASFLTGFSLLYLVAGLILTANIISLTVSVYVYDLSDLYKLYWIREQDDASLIVNIHAGFDETSLLLKHKYKNAVLRVIDFYDPAKHTEVSIQRARKAYPALPETIRSATTQLPLGNNVADKVFIIFSAHEIRNVPERTSFFHEVARIVRPGGEIYVTEHLRDLPNFLAYNIGFFHFYSRHSWLSLFGRAGLKVIKEIKITPFISTFILTKNDTAF</sequence>
<evidence type="ECO:0000313" key="3">
    <source>
        <dbReference type="EMBL" id="MBW8687929.1"/>
    </source>
</evidence>
<keyword evidence="1" id="KW-0812">Transmembrane</keyword>
<evidence type="ECO:0000313" key="4">
    <source>
        <dbReference type="Proteomes" id="UP000812961"/>
    </source>
</evidence>